<keyword evidence="7" id="KW-0539">Nucleus</keyword>
<evidence type="ECO:0000256" key="3">
    <source>
        <dbReference type="ARBA" id="ARBA00022603"/>
    </source>
</evidence>
<dbReference type="AlphaFoldDB" id="Q4N407"/>
<dbReference type="GO" id="GO:0005634">
    <property type="term" value="C:nucleus"/>
    <property type="evidence" value="ECO:0007669"/>
    <property type="project" value="UniProtKB-SubCell"/>
</dbReference>
<dbReference type="eggNOG" id="KOG2915">
    <property type="taxonomic scope" value="Eukaryota"/>
</dbReference>
<dbReference type="GO" id="GO:0030488">
    <property type="term" value="P:tRNA methylation"/>
    <property type="evidence" value="ECO:0007669"/>
    <property type="project" value="InterPro"/>
</dbReference>
<comment type="catalytic activity">
    <reaction evidence="8">
        <text>adenosine(58) in tRNA + S-adenosyl-L-methionine = N(1)-methyladenosine(58) in tRNA + S-adenosyl-L-homocysteine + H(+)</text>
        <dbReference type="Rhea" id="RHEA:43152"/>
        <dbReference type="Rhea" id="RHEA-COMP:10365"/>
        <dbReference type="Rhea" id="RHEA-COMP:10366"/>
        <dbReference type="ChEBI" id="CHEBI:15378"/>
        <dbReference type="ChEBI" id="CHEBI:57856"/>
        <dbReference type="ChEBI" id="CHEBI:59789"/>
        <dbReference type="ChEBI" id="CHEBI:74411"/>
        <dbReference type="ChEBI" id="CHEBI:74491"/>
        <dbReference type="EC" id="2.1.1.220"/>
    </reaction>
</comment>
<evidence type="ECO:0000256" key="5">
    <source>
        <dbReference type="ARBA" id="ARBA00022691"/>
    </source>
</evidence>
<evidence type="ECO:0000256" key="9">
    <source>
        <dbReference type="PIRSR" id="PIRSR017269-1"/>
    </source>
</evidence>
<dbReference type="Proteomes" id="UP000001949">
    <property type="component" value="Unassembled WGS sequence"/>
</dbReference>
<feature type="binding site" evidence="9">
    <location>
        <position position="146"/>
    </location>
    <ligand>
        <name>S-adenosyl-L-methionine</name>
        <dbReference type="ChEBI" id="CHEBI:59789"/>
    </ligand>
</feature>
<evidence type="ECO:0000256" key="6">
    <source>
        <dbReference type="ARBA" id="ARBA00022694"/>
    </source>
</evidence>
<dbReference type="EC" id="2.1.1.220" evidence="2 8"/>
<evidence type="ECO:0000256" key="8">
    <source>
        <dbReference type="PIRNR" id="PIRNR017269"/>
    </source>
</evidence>
<dbReference type="OMA" id="ASCIGKF"/>
<dbReference type="VEuPathDB" id="PiroplasmaDB:TpMuguga_02g00831"/>
<protein>
    <recommendedName>
        <fullName evidence="2 8">tRNA (adenine(58)-N(1))-methyltransferase</fullName>
        <ecNumber evidence="2 8">2.1.1.220</ecNumber>
    </recommendedName>
</protein>
<dbReference type="InterPro" id="IPR014816">
    <property type="entry name" value="tRNA_MeTrfase_Gcd14"/>
</dbReference>
<dbReference type="InParanoid" id="Q4N407"/>
<dbReference type="GO" id="GO:0031515">
    <property type="term" value="C:tRNA (m1A) methyltransferase complex"/>
    <property type="evidence" value="ECO:0007669"/>
    <property type="project" value="UniProtKB-UniRule"/>
</dbReference>
<feature type="domain" description="tRNA (adenine(58)-N(1))-methyltransferase catalytic subunit TRM61 C-terminal" evidence="10">
    <location>
        <begin position="76"/>
        <end position="270"/>
    </location>
</feature>
<dbReference type="FunCoup" id="Q4N407">
    <property type="interactions" value="135"/>
</dbReference>
<keyword evidence="5 8" id="KW-0949">S-adenosyl-L-methionine</keyword>
<reference evidence="11 12" key="1">
    <citation type="journal article" date="2005" name="Science">
        <title>Genome sequence of Theileria parva, a bovine pathogen that transforms lymphocytes.</title>
        <authorList>
            <person name="Gardner M.J."/>
            <person name="Bishop R."/>
            <person name="Shah T."/>
            <person name="de Villiers E.P."/>
            <person name="Carlton J.M."/>
            <person name="Hall N."/>
            <person name="Ren Q."/>
            <person name="Paulsen I.T."/>
            <person name="Pain A."/>
            <person name="Berriman M."/>
            <person name="Wilson R.J.M."/>
            <person name="Sato S."/>
            <person name="Ralph S.A."/>
            <person name="Mann D.J."/>
            <person name="Xiong Z."/>
            <person name="Shallom S.J."/>
            <person name="Weidman J."/>
            <person name="Jiang L."/>
            <person name="Lynn J."/>
            <person name="Weaver B."/>
            <person name="Shoaibi A."/>
            <person name="Domingo A.R."/>
            <person name="Wasawo D."/>
            <person name="Crabtree J."/>
            <person name="Wortman J.R."/>
            <person name="Haas B."/>
            <person name="Angiuoli S.V."/>
            <person name="Creasy T.H."/>
            <person name="Lu C."/>
            <person name="Suh B."/>
            <person name="Silva J.C."/>
            <person name="Utterback T.R."/>
            <person name="Feldblyum T.V."/>
            <person name="Pertea M."/>
            <person name="Allen J."/>
            <person name="Nierman W.C."/>
            <person name="Taracha E.L.N."/>
            <person name="Salzberg S.L."/>
            <person name="White O.R."/>
            <person name="Fitzhugh H.A."/>
            <person name="Morzaria S."/>
            <person name="Venter J.C."/>
            <person name="Fraser C.M."/>
            <person name="Nene V."/>
        </authorList>
    </citation>
    <scope>NUCLEOTIDE SEQUENCE [LARGE SCALE GENOMIC DNA]</scope>
    <source>
        <strain evidence="11 12">Muguga</strain>
    </source>
</reference>
<feature type="binding site" evidence="9">
    <location>
        <position position="201"/>
    </location>
    <ligand>
        <name>S-adenosyl-L-methionine</name>
        <dbReference type="ChEBI" id="CHEBI:59789"/>
    </ligand>
</feature>
<dbReference type="InterPro" id="IPR029063">
    <property type="entry name" value="SAM-dependent_MTases_sf"/>
</dbReference>
<dbReference type="EMBL" id="AAGK01000002">
    <property type="protein sequence ID" value="EAN33116.1"/>
    <property type="molecule type" value="Genomic_DNA"/>
</dbReference>
<organism evidence="11 12">
    <name type="scientific">Theileria parva</name>
    <name type="common">East coast fever infection agent</name>
    <dbReference type="NCBI Taxonomy" id="5875"/>
    <lineage>
        <taxon>Eukaryota</taxon>
        <taxon>Sar</taxon>
        <taxon>Alveolata</taxon>
        <taxon>Apicomplexa</taxon>
        <taxon>Aconoidasida</taxon>
        <taxon>Piroplasmida</taxon>
        <taxon>Theileriidae</taxon>
        <taxon>Theileria</taxon>
    </lineage>
</organism>
<keyword evidence="12" id="KW-1185">Reference proteome</keyword>
<evidence type="ECO:0000259" key="10">
    <source>
        <dbReference type="Pfam" id="PF08704"/>
    </source>
</evidence>
<dbReference type="GeneID" id="3501485"/>
<comment type="subcellular location">
    <subcellularLocation>
        <location evidence="1">Nucleus</location>
    </subcellularLocation>
</comment>
<evidence type="ECO:0000256" key="4">
    <source>
        <dbReference type="ARBA" id="ARBA00022679"/>
    </source>
</evidence>
<evidence type="ECO:0000313" key="11">
    <source>
        <dbReference type="EMBL" id="EAN33116.1"/>
    </source>
</evidence>
<dbReference type="PIRSF" id="PIRSF017269">
    <property type="entry name" value="GCD14"/>
    <property type="match status" value="1"/>
</dbReference>
<proteinExistence type="inferred from homology"/>
<evidence type="ECO:0000313" key="12">
    <source>
        <dbReference type="Proteomes" id="UP000001949"/>
    </source>
</evidence>
<gene>
    <name evidence="11" type="ordered locus">TP02_0831</name>
</gene>
<keyword evidence="3 8" id="KW-0489">Methyltransferase</keyword>
<comment type="similarity">
    <text evidence="8">Belongs to the class I-like SAM-binding methyltransferase superfamily. TRM61 family.</text>
</comment>
<dbReference type="PANTHER" id="PTHR12133">
    <property type="entry name" value="TRNA (ADENINE(58)-N(1))-METHYLTRANSFERASE"/>
    <property type="match status" value="1"/>
</dbReference>
<name>Q4N407_THEPA</name>
<dbReference type="Gene3D" id="3.10.330.20">
    <property type="match status" value="1"/>
</dbReference>
<evidence type="ECO:0000256" key="7">
    <source>
        <dbReference type="ARBA" id="ARBA00023242"/>
    </source>
</evidence>
<dbReference type="PANTHER" id="PTHR12133:SF2">
    <property type="entry name" value="TRNA (ADENINE(58)-N(1))-METHYLTRANSFERASE CATALYTIC SUBUNIT TRMT61A"/>
    <property type="match status" value="1"/>
</dbReference>
<comment type="caution">
    <text evidence="11">The sequence shown here is derived from an EMBL/GenBank/DDBJ whole genome shotgun (WGS) entry which is preliminary data.</text>
</comment>
<keyword evidence="4 8" id="KW-0808">Transferase</keyword>
<dbReference type="SUPFAM" id="SSF53335">
    <property type="entry name" value="S-adenosyl-L-methionine-dependent methyltransferases"/>
    <property type="match status" value="1"/>
</dbReference>
<accession>Q4N407</accession>
<dbReference type="STRING" id="5875.Q4N407"/>
<dbReference type="PROSITE" id="PS51620">
    <property type="entry name" value="SAM_TRM61"/>
    <property type="match status" value="1"/>
</dbReference>
<dbReference type="Gene3D" id="3.40.50.150">
    <property type="entry name" value="Vaccinia Virus protein VP39"/>
    <property type="match status" value="1"/>
</dbReference>
<sequence>MKIEPGDPVILFSGPNNIYFSQIPKEDQKIPNKQSEANVKNKRLIHNKKGIFDLASCIGKFYGQKLFWDENNKKHWVVLLKPTPELITKSIIHRTQILYRADISLIVLLLDLMPGKRVLECGTGSGSLSYALASSVAPNGHVFTFDFHPQRIQYSMDLFEKTKISDLITVTETDAYSDNAFLVNDPTHSVTEHSIDSVFLDIPSPWNCIHNVTSVIKHFGKLVIFIPSIEQCNKITECLHSSGYMLIRTFEVLTKPWGISFTNSDTADSDDEDPVVTGKQVDNTENLGEYVNYQLPQFNHTGYITVATSNIY</sequence>
<feature type="binding site" evidence="9">
    <location>
        <begin position="125"/>
        <end position="128"/>
    </location>
    <ligand>
        <name>S-adenosyl-L-methionine</name>
        <dbReference type="ChEBI" id="CHEBI:59789"/>
    </ligand>
</feature>
<evidence type="ECO:0000256" key="1">
    <source>
        <dbReference type="ARBA" id="ARBA00004123"/>
    </source>
</evidence>
<dbReference type="Pfam" id="PF08704">
    <property type="entry name" value="GCD14"/>
    <property type="match status" value="1"/>
</dbReference>
<dbReference type="InterPro" id="IPR049470">
    <property type="entry name" value="TRM61_C"/>
</dbReference>
<evidence type="ECO:0000256" key="2">
    <source>
        <dbReference type="ARBA" id="ARBA00012796"/>
    </source>
</evidence>
<dbReference type="KEGG" id="tpv:TP02_0831"/>
<keyword evidence="6 8" id="KW-0819">tRNA processing</keyword>
<dbReference type="GO" id="GO:0160107">
    <property type="term" value="F:tRNA (adenine(58)-N1)-methyltransferase activity"/>
    <property type="evidence" value="ECO:0007669"/>
    <property type="project" value="UniProtKB-EC"/>
</dbReference>